<comment type="function">
    <text evidence="5 6">This protein is located at the 30S-50S ribosomal subunit interface and may play a role in the structure and function of the aminoacyl-tRNA binding site.</text>
</comment>
<evidence type="ECO:0000256" key="7">
    <source>
        <dbReference type="SAM" id="MobiDB-lite"/>
    </source>
</evidence>
<dbReference type="GO" id="GO:0022625">
    <property type="term" value="C:cytosolic large ribosomal subunit"/>
    <property type="evidence" value="ECO:0007669"/>
    <property type="project" value="TreeGrafter"/>
</dbReference>
<dbReference type="PRINTS" id="PR00061">
    <property type="entry name" value="RIBOSOMALL19"/>
</dbReference>
<keyword evidence="3 5" id="KW-0687">Ribonucleoprotein</keyword>
<dbReference type="Proteomes" id="UP000326354">
    <property type="component" value="Chromosome"/>
</dbReference>
<evidence type="ECO:0000256" key="2">
    <source>
        <dbReference type="ARBA" id="ARBA00022980"/>
    </source>
</evidence>
<name>A0A5S9ILI0_UABAM</name>
<feature type="region of interest" description="Disordered" evidence="7">
    <location>
        <begin position="120"/>
        <end position="139"/>
    </location>
</feature>
<evidence type="ECO:0000313" key="9">
    <source>
        <dbReference type="Proteomes" id="UP000326354"/>
    </source>
</evidence>
<evidence type="ECO:0000256" key="6">
    <source>
        <dbReference type="RuleBase" id="RU000559"/>
    </source>
</evidence>
<dbReference type="KEGG" id="uam:UABAM_01894"/>
<organism evidence="8 9">
    <name type="scientific">Uabimicrobium amorphum</name>
    <dbReference type="NCBI Taxonomy" id="2596890"/>
    <lineage>
        <taxon>Bacteria</taxon>
        <taxon>Pseudomonadati</taxon>
        <taxon>Planctomycetota</taxon>
        <taxon>Candidatus Uabimicrobiia</taxon>
        <taxon>Candidatus Uabimicrobiales</taxon>
        <taxon>Candidatus Uabimicrobiaceae</taxon>
        <taxon>Candidatus Uabimicrobium</taxon>
    </lineage>
</organism>
<evidence type="ECO:0000313" key="8">
    <source>
        <dbReference type="EMBL" id="BBM83542.1"/>
    </source>
</evidence>
<evidence type="ECO:0000256" key="4">
    <source>
        <dbReference type="ARBA" id="ARBA00035171"/>
    </source>
</evidence>
<feature type="compositionally biased region" description="Basic and acidic residues" evidence="7">
    <location>
        <begin position="122"/>
        <end position="139"/>
    </location>
</feature>
<dbReference type="HAMAP" id="MF_00402">
    <property type="entry name" value="Ribosomal_bL19"/>
    <property type="match status" value="1"/>
</dbReference>
<dbReference type="GO" id="GO:0006412">
    <property type="term" value="P:translation"/>
    <property type="evidence" value="ECO:0007669"/>
    <property type="project" value="UniProtKB-UniRule"/>
</dbReference>
<dbReference type="PANTHER" id="PTHR15680">
    <property type="entry name" value="RIBOSOMAL PROTEIN L19"/>
    <property type="match status" value="1"/>
</dbReference>
<dbReference type="Gene3D" id="2.30.30.790">
    <property type="match status" value="1"/>
</dbReference>
<evidence type="ECO:0000256" key="5">
    <source>
        <dbReference type="HAMAP-Rule" id="MF_00402"/>
    </source>
</evidence>
<keyword evidence="9" id="KW-1185">Reference proteome</keyword>
<dbReference type="OrthoDB" id="9803541at2"/>
<proteinExistence type="inferred from homology"/>
<dbReference type="SUPFAM" id="SSF50104">
    <property type="entry name" value="Translation proteins SH3-like domain"/>
    <property type="match status" value="1"/>
</dbReference>
<sequence length="139" mass="15859">MNRLDEYSKKFTKKHIPNFEIGDTVDVVVLIMEGEKERKQTFTGTVIGRRGSGLNETFTVRRIVQGEGVERTFSIHSSKVITIKVKRKGKARRAKLYYLRDRVGKATKVKERIWSAKAAKQSAKESKEAEKEAEAMNKA</sequence>
<dbReference type="PANTHER" id="PTHR15680:SF9">
    <property type="entry name" value="LARGE RIBOSOMAL SUBUNIT PROTEIN BL19M"/>
    <property type="match status" value="1"/>
</dbReference>
<dbReference type="Pfam" id="PF01245">
    <property type="entry name" value="Ribosomal_L19"/>
    <property type="match status" value="1"/>
</dbReference>
<dbReference type="NCBIfam" id="TIGR01024">
    <property type="entry name" value="rplS_bact"/>
    <property type="match status" value="1"/>
</dbReference>
<dbReference type="RefSeq" id="WP_151967738.1">
    <property type="nucleotide sequence ID" value="NZ_AP019860.1"/>
</dbReference>
<keyword evidence="2 5" id="KW-0689">Ribosomal protein</keyword>
<evidence type="ECO:0000256" key="1">
    <source>
        <dbReference type="ARBA" id="ARBA00005781"/>
    </source>
</evidence>
<dbReference type="GO" id="GO:0003735">
    <property type="term" value="F:structural constituent of ribosome"/>
    <property type="evidence" value="ECO:0007669"/>
    <property type="project" value="InterPro"/>
</dbReference>
<dbReference type="PROSITE" id="PS01015">
    <property type="entry name" value="RIBOSOMAL_L19"/>
    <property type="match status" value="1"/>
</dbReference>
<protein>
    <recommendedName>
        <fullName evidence="4 5">Large ribosomal subunit protein bL19</fullName>
    </recommendedName>
</protein>
<dbReference type="InterPro" id="IPR038657">
    <property type="entry name" value="Ribosomal_bL19_sf"/>
</dbReference>
<evidence type="ECO:0000256" key="3">
    <source>
        <dbReference type="ARBA" id="ARBA00023274"/>
    </source>
</evidence>
<gene>
    <name evidence="5" type="primary">rplS</name>
    <name evidence="8" type="ORF">UABAM_01894</name>
</gene>
<dbReference type="EMBL" id="AP019860">
    <property type="protein sequence ID" value="BBM83542.1"/>
    <property type="molecule type" value="Genomic_DNA"/>
</dbReference>
<dbReference type="AlphaFoldDB" id="A0A5S9ILI0"/>
<dbReference type="InterPro" id="IPR018257">
    <property type="entry name" value="Ribosomal_bL19_CS"/>
</dbReference>
<dbReference type="InterPro" id="IPR008991">
    <property type="entry name" value="Translation_prot_SH3-like_sf"/>
</dbReference>
<accession>A0A5S9ILI0</accession>
<dbReference type="PIRSF" id="PIRSF002191">
    <property type="entry name" value="Ribosomal_L19"/>
    <property type="match status" value="1"/>
</dbReference>
<reference evidence="8 9" key="1">
    <citation type="submission" date="2019-08" db="EMBL/GenBank/DDBJ databases">
        <title>Complete genome sequence of Candidatus Uab amorphum.</title>
        <authorList>
            <person name="Shiratori T."/>
            <person name="Suzuki S."/>
            <person name="Kakizawa Y."/>
            <person name="Ishida K."/>
        </authorList>
    </citation>
    <scope>NUCLEOTIDE SEQUENCE [LARGE SCALE GENOMIC DNA]</scope>
    <source>
        <strain evidence="8 9">SRT547</strain>
    </source>
</reference>
<comment type="similarity">
    <text evidence="1 5 6">Belongs to the bacterial ribosomal protein bL19 family.</text>
</comment>
<dbReference type="InterPro" id="IPR001857">
    <property type="entry name" value="Ribosomal_bL19"/>
</dbReference>